<feature type="transmembrane region" description="Helical" evidence="7">
    <location>
        <begin position="20"/>
        <end position="41"/>
    </location>
</feature>
<sequence>MDIKLMMNKILLENEKIIQVLWDIVMIIIIFILAKIITSIIKKLIGNIFKHQEKIGIQLSEQKRKTLAELLKNVTMYVVYFIAIISALQTLGIKMQTILAVAGAASVAIGLGAQSLIKDVISGFFILFEDQFAVGDYVTIGLMSGVVEVVGLRITKIRDFSGDLHIIPNGSILTVTNKSRGDMRALVDIQVSNTEDLDNILAVMNRVAEEIKKDCEYITDGPTVIGVVNITETFVTLRIVAKTIPMKQWNAEVEIRHRVKVEFDKEGIKAPYQKMVFVDRKES</sequence>
<feature type="domain" description="Mechanosensitive ion channel transmembrane helices 2/3" evidence="10">
    <location>
        <begin position="73"/>
        <end position="114"/>
    </location>
</feature>
<keyword evidence="4 7" id="KW-0812">Transmembrane</keyword>
<dbReference type="PATRIC" id="fig|1121307.3.peg.1397"/>
<dbReference type="InterPro" id="IPR049278">
    <property type="entry name" value="MS_channel_C"/>
</dbReference>
<dbReference type="Gene3D" id="2.30.30.60">
    <property type="match status" value="1"/>
</dbReference>
<dbReference type="PANTHER" id="PTHR30460:SF0">
    <property type="entry name" value="MODERATE CONDUCTANCE MECHANOSENSITIVE CHANNEL YBIO"/>
    <property type="match status" value="1"/>
</dbReference>
<dbReference type="InterPro" id="IPR049142">
    <property type="entry name" value="MS_channel_1st"/>
</dbReference>
<dbReference type="RefSeq" id="WP_048570437.1">
    <property type="nucleotide sequence ID" value="NZ_LFVU01000026.1"/>
</dbReference>
<dbReference type="GO" id="GO:0008381">
    <property type="term" value="F:mechanosensitive monoatomic ion channel activity"/>
    <property type="evidence" value="ECO:0007669"/>
    <property type="project" value="InterPro"/>
</dbReference>
<evidence type="ECO:0000259" key="10">
    <source>
        <dbReference type="Pfam" id="PF21088"/>
    </source>
</evidence>
<dbReference type="PANTHER" id="PTHR30460">
    <property type="entry name" value="MODERATE CONDUCTANCE MECHANOSENSITIVE CHANNEL YBIO"/>
    <property type="match status" value="1"/>
</dbReference>
<name>A0A0J8G1Y7_CLOCY</name>
<dbReference type="InterPro" id="IPR045276">
    <property type="entry name" value="YbiO_bact"/>
</dbReference>
<keyword evidence="5 7" id="KW-1133">Transmembrane helix</keyword>
<evidence type="ECO:0000313" key="11">
    <source>
        <dbReference type="EMBL" id="KMT21776.1"/>
    </source>
</evidence>
<comment type="subcellular location">
    <subcellularLocation>
        <location evidence="1">Cell membrane</location>
        <topology evidence="1">Multi-pass membrane protein</topology>
    </subcellularLocation>
</comment>
<dbReference type="Gene3D" id="1.10.287.1260">
    <property type="match status" value="1"/>
</dbReference>
<dbReference type="InterPro" id="IPR011066">
    <property type="entry name" value="MscS_channel_C_sf"/>
</dbReference>
<dbReference type="InterPro" id="IPR023408">
    <property type="entry name" value="MscS_beta-dom_sf"/>
</dbReference>
<evidence type="ECO:0000256" key="5">
    <source>
        <dbReference type="ARBA" id="ARBA00022989"/>
    </source>
</evidence>
<dbReference type="EMBL" id="LFVU01000026">
    <property type="protein sequence ID" value="KMT21776.1"/>
    <property type="molecule type" value="Genomic_DNA"/>
</dbReference>
<dbReference type="Pfam" id="PF21088">
    <property type="entry name" value="MS_channel_1st"/>
    <property type="match status" value="1"/>
</dbReference>
<organism evidence="11 12">
    <name type="scientific">Clostridium cylindrosporum DSM 605</name>
    <dbReference type="NCBI Taxonomy" id="1121307"/>
    <lineage>
        <taxon>Bacteria</taxon>
        <taxon>Bacillati</taxon>
        <taxon>Bacillota</taxon>
        <taxon>Clostridia</taxon>
        <taxon>Eubacteriales</taxon>
        <taxon>Clostridiaceae</taxon>
        <taxon>Clostridium</taxon>
    </lineage>
</organism>
<evidence type="ECO:0000259" key="8">
    <source>
        <dbReference type="Pfam" id="PF00924"/>
    </source>
</evidence>
<gene>
    <name evidence="11" type="primary">ykuT</name>
    <name evidence="11" type="ORF">CLCY_3c00430</name>
</gene>
<feature type="transmembrane region" description="Helical" evidence="7">
    <location>
        <begin position="74"/>
        <end position="91"/>
    </location>
</feature>
<evidence type="ECO:0000313" key="12">
    <source>
        <dbReference type="Proteomes" id="UP000036756"/>
    </source>
</evidence>
<keyword evidence="6 7" id="KW-0472">Membrane</keyword>
<comment type="caution">
    <text evidence="11">The sequence shown here is derived from an EMBL/GenBank/DDBJ whole genome shotgun (WGS) entry which is preliminary data.</text>
</comment>
<dbReference type="InterPro" id="IPR010920">
    <property type="entry name" value="LSM_dom_sf"/>
</dbReference>
<dbReference type="InterPro" id="IPR011014">
    <property type="entry name" value="MscS_channel_TM-2"/>
</dbReference>
<evidence type="ECO:0000256" key="7">
    <source>
        <dbReference type="SAM" id="Phobius"/>
    </source>
</evidence>
<evidence type="ECO:0000256" key="3">
    <source>
        <dbReference type="ARBA" id="ARBA00022475"/>
    </source>
</evidence>
<dbReference type="Pfam" id="PF21082">
    <property type="entry name" value="MS_channel_3rd"/>
    <property type="match status" value="1"/>
</dbReference>
<dbReference type="Proteomes" id="UP000036756">
    <property type="component" value="Unassembled WGS sequence"/>
</dbReference>
<accession>A0A0J8G1Y7</accession>
<dbReference type="STRING" id="1121307.CLCY_3c00430"/>
<dbReference type="SUPFAM" id="SSF82861">
    <property type="entry name" value="Mechanosensitive channel protein MscS (YggB), transmembrane region"/>
    <property type="match status" value="1"/>
</dbReference>
<feature type="transmembrane region" description="Helical" evidence="7">
    <location>
        <begin position="137"/>
        <end position="155"/>
    </location>
</feature>
<evidence type="ECO:0000256" key="4">
    <source>
        <dbReference type="ARBA" id="ARBA00022692"/>
    </source>
</evidence>
<proteinExistence type="inferred from homology"/>
<dbReference type="OrthoDB" id="9809206at2"/>
<dbReference type="FunFam" id="2.30.30.60:FF:000001">
    <property type="entry name" value="MscS Mechanosensitive ion channel"/>
    <property type="match status" value="1"/>
</dbReference>
<reference evidence="11 12" key="1">
    <citation type="submission" date="2015-06" db="EMBL/GenBank/DDBJ databases">
        <title>Draft genome sequence of the purine-degrading Clostridium cylindrosporum HC-1 (DSM 605).</title>
        <authorList>
            <person name="Poehlein A."/>
            <person name="Schiel-Bengelsdorf B."/>
            <person name="Bengelsdorf F."/>
            <person name="Daniel R."/>
            <person name="Duerre P."/>
        </authorList>
    </citation>
    <scope>NUCLEOTIDE SEQUENCE [LARGE SCALE GENOMIC DNA]</scope>
    <source>
        <strain evidence="11 12">DSM 605</strain>
    </source>
</reference>
<protein>
    <submittedName>
        <fullName evidence="11">Putative MscS family protein YkuT</fullName>
    </submittedName>
</protein>
<dbReference type="Pfam" id="PF00924">
    <property type="entry name" value="MS_channel_2nd"/>
    <property type="match status" value="1"/>
</dbReference>
<feature type="transmembrane region" description="Helical" evidence="7">
    <location>
        <begin position="98"/>
        <end position="117"/>
    </location>
</feature>
<comment type="similarity">
    <text evidence="2">Belongs to the MscS (TC 1.A.23) family.</text>
</comment>
<evidence type="ECO:0000259" key="9">
    <source>
        <dbReference type="Pfam" id="PF21082"/>
    </source>
</evidence>
<dbReference type="SUPFAM" id="SSF50182">
    <property type="entry name" value="Sm-like ribonucleoproteins"/>
    <property type="match status" value="1"/>
</dbReference>
<evidence type="ECO:0000256" key="6">
    <source>
        <dbReference type="ARBA" id="ARBA00023136"/>
    </source>
</evidence>
<dbReference type="SUPFAM" id="SSF82689">
    <property type="entry name" value="Mechanosensitive channel protein MscS (YggB), C-terminal domain"/>
    <property type="match status" value="1"/>
</dbReference>
<dbReference type="Gene3D" id="3.30.70.100">
    <property type="match status" value="1"/>
</dbReference>
<keyword evidence="12" id="KW-1185">Reference proteome</keyword>
<dbReference type="InterPro" id="IPR006685">
    <property type="entry name" value="MscS_channel_2nd"/>
</dbReference>
<dbReference type="GO" id="GO:0005886">
    <property type="term" value="C:plasma membrane"/>
    <property type="evidence" value="ECO:0007669"/>
    <property type="project" value="UniProtKB-SubCell"/>
</dbReference>
<feature type="domain" description="Mechanosensitive ion channel MscS C-terminal" evidence="9">
    <location>
        <begin position="187"/>
        <end position="269"/>
    </location>
</feature>
<dbReference type="AlphaFoldDB" id="A0A0J8G1Y7"/>
<evidence type="ECO:0000256" key="2">
    <source>
        <dbReference type="ARBA" id="ARBA00008017"/>
    </source>
</evidence>
<evidence type="ECO:0000256" key="1">
    <source>
        <dbReference type="ARBA" id="ARBA00004651"/>
    </source>
</evidence>
<feature type="domain" description="Mechanosensitive ion channel MscS" evidence="8">
    <location>
        <begin position="116"/>
        <end position="180"/>
    </location>
</feature>
<keyword evidence="3" id="KW-1003">Cell membrane</keyword>